<dbReference type="AlphaFoldDB" id="A0A951P7A2"/>
<feature type="domain" description="DUF4340" evidence="3">
    <location>
        <begin position="77"/>
        <end position="186"/>
    </location>
</feature>
<evidence type="ECO:0000313" key="5">
    <source>
        <dbReference type="Proteomes" id="UP000707356"/>
    </source>
</evidence>
<dbReference type="Proteomes" id="UP000707356">
    <property type="component" value="Unassembled WGS sequence"/>
</dbReference>
<proteinExistence type="predicted"/>
<comment type="caution">
    <text evidence="4">The sequence shown here is derived from an EMBL/GenBank/DDBJ whole genome shotgun (WGS) entry which is preliminary data.</text>
</comment>
<feature type="chain" id="PRO_5037600513" evidence="2">
    <location>
        <begin position="25"/>
        <end position="224"/>
    </location>
</feature>
<evidence type="ECO:0000313" key="4">
    <source>
        <dbReference type="EMBL" id="MBW4463893.1"/>
    </source>
</evidence>
<feature type="compositionally biased region" description="Low complexity" evidence="1">
    <location>
        <begin position="192"/>
        <end position="205"/>
    </location>
</feature>
<organism evidence="4 5">
    <name type="scientific">Pegethrix bostrychoides GSE-TBD4-15B</name>
    <dbReference type="NCBI Taxonomy" id="2839662"/>
    <lineage>
        <taxon>Bacteria</taxon>
        <taxon>Bacillati</taxon>
        <taxon>Cyanobacteriota</taxon>
        <taxon>Cyanophyceae</taxon>
        <taxon>Oculatellales</taxon>
        <taxon>Oculatellaceae</taxon>
        <taxon>Pegethrix</taxon>
    </lineage>
</organism>
<feature type="signal peptide" evidence="2">
    <location>
        <begin position="1"/>
        <end position="24"/>
    </location>
</feature>
<reference evidence="4" key="2">
    <citation type="journal article" date="2022" name="Microbiol. Resour. Announc.">
        <title>Metagenome Sequencing to Explore Phylogenomics of Terrestrial Cyanobacteria.</title>
        <authorList>
            <person name="Ward R.D."/>
            <person name="Stajich J.E."/>
            <person name="Johansen J.R."/>
            <person name="Huntemann M."/>
            <person name="Clum A."/>
            <person name="Foster B."/>
            <person name="Foster B."/>
            <person name="Roux S."/>
            <person name="Palaniappan K."/>
            <person name="Varghese N."/>
            <person name="Mukherjee S."/>
            <person name="Reddy T.B.K."/>
            <person name="Daum C."/>
            <person name="Copeland A."/>
            <person name="Chen I.A."/>
            <person name="Ivanova N.N."/>
            <person name="Kyrpides N.C."/>
            <person name="Shapiro N."/>
            <person name="Eloe-Fadrosh E.A."/>
            <person name="Pietrasiak N."/>
        </authorList>
    </citation>
    <scope>NUCLEOTIDE SEQUENCE</scope>
    <source>
        <strain evidence="4">GSE-TBD4-15B</strain>
    </source>
</reference>
<dbReference type="Pfam" id="PF14238">
    <property type="entry name" value="DUF4340"/>
    <property type="match status" value="1"/>
</dbReference>
<feature type="compositionally biased region" description="Pro residues" evidence="1">
    <location>
        <begin position="209"/>
        <end position="218"/>
    </location>
</feature>
<evidence type="ECO:0000259" key="3">
    <source>
        <dbReference type="Pfam" id="PF14238"/>
    </source>
</evidence>
<dbReference type="InterPro" id="IPR025641">
    <property type="entry name" value="DUF4340"/>
</dbReference>
<evidence type="ECO:0000256" key="1">
    <source>
        <dbReference type="SAM" id="MobiDB-lite"/>
    </source>
</evidence>
<gene>
    <name evidence="4" type="ORF">KME07_00425</name>
</gene>
<feature type="region of interest" description="Disordered" evidence="1">
    <location>
        <begin position="177"/>
        <end position="224"/>
    </location>
</feature>
<evidence type="ECO:0000256" key="2">
    <source>
        <dbReference type="SAM" id="SignalP"/>
    </source>
</evidence>
<accession>A0A951P7A2</accession>
<protein>
    <submittedName>
        <fullName evidence="4">DUF4340 domain-containing protein</fullName>
    </submittedName>
</protein>
<keyword evidence="2" id="KW-0732">Signal</keyword>
<name>A0A951P7A2_9CYAN</name>
<reference evidence="4" key="1">
    <citation type="submission" date="2021-05" db="EMBL/GenBank/DDBJ databases">
        <authorList>
            <person name="Pietrasiak N."/>
            <person name="Ward R."/>
            <person name="Stajich J.E."/>
            <person name="Kurbessoian T."/>
        </authorList>
    </citation>
    <scope>NUCLEOTIDE SEQUENCE</scope>
    <source>
        <strain evidence="4">GSE-TBD4-15B</strain>
    </source>
</reference>
<feature type="compositionally biased region" description="Basic and acidic residues" evidence="1">
    <location>
        <begin position="180"/>
        <end position="191"/>
    </location>
</feature>
<dbReference type="EMBL" id="JAHHHV010000002">
    <property type="protein sequence ID" value="MBW4463893.1"/>
    <property type="molecule type" value="Genomic_DNA"/>
</dbReference>
<sequence length="224" mass="24559">MKIQPTTLGLLLAALTLGSVVALVAQQPAPKPADDKSQTVTEAEQPLFTFPAADIQSLTLKTRLHSLKFERDQDGKWQMLEPEKTAASDPSLAFLLDLLASDKTPRTLTVPLTDREQFGLHQPTATIDLTLKDQKTHQLVIGEYDFNRTHFYAQIDPPADAKDLQVVLVSPNFDNAVNRPLDEWKADEKSSQKASPEPSESASPSVLPETPPETPPEASPNSDQ</sequence>